<reference evidence="1" key="1">
    <citation type="journal article" date="2021" name="Proc. Natl. Acad. Sci. U.S.A.">
        <title>A Catalog of Tens of Thousands of Viruses from Human Metagenomes Reveals Hidden Associations with Chronic Diseases.</title>
        <authorList>
            <person name="Tisza M.J."/>
            <person name="Buck C.B."/>
        </authorList>
    </citation>
    <scope>NUCLEOTIDE SEQUENCE</scope>
    <source>
        <strain evidence="1">Ctt4r3</strain>
    </source>
</reference>
<evidence type="ECO:0000313" key="1">
    <source>
        <dbReference type="EMBL" id="DAD65791.1"/>
    </source>
</evidence>
<sequence length="211" mass="24090">MTFDLKVITIETKPRAGYYIFHEGDFSTVKKVVPQRSEVHLNNGIILPLAEASKKVAKLIGEVTTEQEDKVITKTYSIVHGDFNGIIRGLYDNIPYGDDVSEEDRKYKTLKDALIAGVKVRYEGTFENILTRTVIDEVVEISSLAVVDRYQLYSRDDRVGVVVKFDKESHWFHVKLNTTGVVVKCKREDFTKLHNDNIIQMLHVLCSHCGR</sequence>
<accession>A0A8S5L7A5</accession>
<proteinExistence type="predicted"/>
<name>A0A8S5L7A5_9CAUD</name>
<dbReference type="EMBL" id="BK014649">
    <property type="protein sequence ID" value="DAD65791.1"/>
    <property type="molecule type" value="Genomic_DNA"/>
</dbReference>
<organism evidence="1">
    <name type="scientific">CrAss-like virus sp. ctt4r3</name>
    <dbReference type="NCBI Taxonomy" id="2823619"/>
    <lineage>
        <taxon>Viruses</taxon>
        <taxon>Duplodnaviria</taxon>
        <taxon>Heunggongvirae</taxon>
        <taxon>Uroviricota</taxon>
        <taxon>Caudoviricetes</taxon>
        <taxon>Crassvirales</taxon>
    </lineage>
</organism>
<protein>
    <submittedName>
        <fullName evidence="1">Uncharacterized protein</fullName>
    </submittedName>
</protein>